<evidence type="ECO:0000256" key="1">
    <source>
        <dbReference type="SAM" id="Phobius"/>
    </source>
</evidence>
<feature type="transmembrane region" description="Helical" evidence="1">
    <location>
        <begin position="114"/>
        <end position="132"/>
    </location>
</feature>
<keyword evidence="1" id="KW-0812">Transmembrane</keyword>
<evidence type="ECO:0000313" key="2">
    <source>
        <dbReference type="EMBL" id="MBX7501850.1"/>
    </source>
</evidence>
<accession>A0ABS7JW09</accession>
<keyword evidence="1" id="KW-0472">Membrane</keyword>
<feature type="transmembrane region" description="Helical" evidence="1">
    <location>
        <begin position="144"/>
        <end position="164"/>
    </location>
</feature>
<dbReference type="EMBL" id="JAIGNU010000002">
    <property type="protein sequence ID" value="MBX7501850.1"/>
    <property type="molecule type" value="Genomic_DNA"/>
</dbReference>
<feature type="transmembrane region" description="Helical" evidence="1">
    <location>
        <begin position="290"/>
        <end position="315"/>
    </location>
</feature>
<feature type="transmembrane region" description="Helical" evidence="1">
    <location>
        <begin position="261"/>
        <end position="278"/>
    </location>
</feature>
<feature type="transmembrane region" description="Helical" evidence="1">
    <location>
        <begin position="46"/>
        <end position="68"/>
    </location>
</feature>
<organism evidence="2 3">
    <name type="scientific">Qipengyuania mesophila</name>
    <dbReference type="NCBI Taxonomy" id="2867246"/>
    <lineage>
        <taxon>Bacteria</taxon>
        <taxon>Pseudomonadati</taxon>
        <taxon>Pseudomonadota</taxon>
        <taxon>Alphaproteobacteria</taxon>
        <taxon>Sphingomonadales</taxon>
        <taxon>Erythrobacteraceae</taxon>
        <taxon>Qipengyuania</taxon>
    </lineage>
</organism>
<comment type="caution">
    <text evidence="2">The sequence shown here is derived from an EMBL/GenBank/DDBJ whole genome shotgun (WGS) entry which is preliminary data.</text>
</comment>
<keyword evidence="1" id="KW-1133">Transmembrane helix</keyword>
<reference evidence="2 3" key="1">
    <citation type="submission" date="2021-08" db="EMBL/GenBank/DDBJ databases">
        <title>Comparative Genomics Analysis of the Genus Qipengyuania Reveals Extensive Genetic Diversity and Metabolic Versatility, Including the Description of Fifteen Novel Species.</title>
        <authorList>
            <person name="Liu Y."/>
        </authorList>
    </citation>
    <scope>NUCLEOTIDE SEQUENCE [LARGE SCALE GENOMIC DNA]</scope>
    <source>
        <strain evidence="2 3">YG27</strain>
    </source>
</reference>
<protein>
    <submittedName>
        <fullName evidence="2">Uncharacterized protein</fullName>
    </submittedName>
</protein>
<feature type="transmembrane region" description="Helical" evidence="1">
    <location>
        <begin position="80"/>
        <end position="99"/>
    </location>
</feature>
<proteinExistence type="predicted"/>
<sequence>MNRSTAVIVAAAVLLALFAGLAIYEYAAFGWHFAREEVPGTSAWHWLRTLLIALASLGLVTSLSRMPIVERSSAQVGGRATLLAYGIALLAVGATLVLVADPRLYQRMSAEDSAIEWSTALALFLACGFMVLRQRQLMREPIGTPWRWLHVLLGLGFISLFFLMGMEEVSWFQRQIGFATPASVAAENWQGEFNLHNLQTDITEFALYSATGVFLMLLPLVRERLATWPLVAPLLPLLPDRTVAALSAPMLVFTYSHWDLPPVQAAFWTGLFACILFARSSGARGERLLWSLLAALVVIGQLVHLAFGHTMVAIFDSTEYREFFFSIGLAAYAFRQWRTGGRLTQT</sequence>
<evidence type="ECO:0000313" key="3">
    <source>
        <dbReference type="Proteomes" id="UP000782554"/>
    </source>
</evidence>
<keyword evidence="3" id="KW-1185">Reference proteome</keyword>
<gene>
    <name evidence="2" type="ORF">K3181_10395</name>
</gene>
<dbReference type="Proteomes" id="UP000782554">
    <property type="component" value="Unassembled WGS sequence"/>
</dbReference>
<dbReference type="RefSeq" id="WP_221603049.1">
    <property type="nucleotide sequence ID" value="NZ_JAIGNU010000002.1"/>
</dbReference>
<name>A0ABS7JW09_9SPHN</name>